<dbReference type="InterPro" id="IPR002104">
    <property type="entry name" value="Integrase_catalytic"/>
</dbReference>
<dbReference type="RefSeq" id="WP_370596381.1">
    <property type="nucleotide sequence ID" value="NZ_JALBUR010000024.1"/>
</dbReference>
<dbReference type="GO" id="GO:0006310">
    <property type="term" value="P:DNA recombination"/>
    <property type="evidence" value="ECO:0007669"/>
    <property type="project" value="UniProtKB-KW"/>
</dbReference>
<reference evidence="3 4" key="1">
    <citation type="submission" date="2022-03" db="EMBL/GenBank/DDBJ databases">
        <title>Novel taxa within the pig intestine.</title>
        <authorList>
            <person name="Wylensek D."/>
            <person name="Bishof K."/>
            <person name="Afrizal A."/>
            <person name="Clavel T."/>
        </authorList>
    </citation>
    <scope>NUCLEOTIDE SEQUENCE [LARGE SCALE GENOMIC DNA]</scope>
    <source>
        <strain evidence="3 4">CLA-KB-P133</strain>
    </source>
</reference>
<evidence type="ECO:0000256" key="1">
    <source>
        <dbReference type="ARBA" id="ARBA00023172"/>
    </source>
</evidence>
<dbReference type="InterPro" id="IPR013762">
    <property type="entry name" value="Integrase-like_cat_sf"/>
</dbReference>
<dbReference type="InterPro" id="IPR011010">
    <property type="entry name" value="DNA_brk_join_enz"/>
</dbReference>
<proteinExistence type="predicted"/>
<accession>A0AB35U7Q2</accession>
<organism evidence="3 4">
    <name type="scientific">Grylomicrobium aquisgranensis</name>
    <dbReference type="NCBI Taxonomy" id="2926318"/>
    <lineage>
        <taxon>Bacteria</taxon>
        <taxon>Bacillati</taxon>
        <taxon>Bacillota</taxon>
        <taxon>Erysipelotrichia</taxon>
        <taxon>Erysipelotrichales</taxon>
        <taxon>Erysipelotrichaceae</taxon>
        <taxon>Grylomicrobium</taxon>
    </lineage>
</organism>
<dbReference type="Proteomes" id="UP001286174">
    <property type="component" value="Unassembled WGS sequence"/>
</dbReference>
<keyword evidence="4" id="KW-1185">Reference proteome</keyword>
<dbReference type="CDD" id="cd00397">
    <property type="entry name" value="DNA_BRE_C"/>
    <property type="match status" value="1"/>
</dbReference>
<dbReference type="GO" id="GO:0003677">
    <property type="term" value="F:DNA binding"/>
    <property type="evidence" value="ECO:0007669"/>
    <property type="project" value="InterPro"/>
</dbReference>
<feature type="domain" description="Tyr recombinase" evidence="2">
    <location>
        <begin position="175"/>
        <end position="421"/>
    </location>
</feature>
<gene>
    <name evidence="3" type="ORF">MOZ60_08675</name>
</gene>
<dbReference type="AlphaFoldDB" id="A0AB35U7Q2"/>
<name>A0AB35U7Q2_9FIRM</name>
<dbReference type="SUPFAM" id="SSF56349">
    <property type="entry name" value="DNA breaking-rejoining enzymes"/>
    <property type="match status" value="1"/>
</dbReference>
<keyword evidence="1" id="KW-0233">DNA recombination</keyword>
<evidence type="ECO:0000313" key="4">
    <source>
        <dbReference type="Proteomes" id="UP001286174"/>
    </source>
</evidence>
<dbReference type="GO" id="GO:0015074">
    <property type="term" value="P:DNA integration"/>
    <property type="evidence" value="ECO:0007669"/>
    <property type="project" value="InterPro"/>
</dbReference>
<comment type="caution">
    <text evidence="3">The sequence shown here is derived from an EMBL/GenBank/DDBJ whole genome shotgun (WGS) entry which is preliminary data.</text>
</comment>
<dbReference type="EMBL" id="JALBUR010000024">
    <property type="protein sequence ID" value="MDX8420166.1"/>
    <property type="molecule type" value="Genomic_DNA"/>
</dbReference>
<dbReference type="Gene3D" id="1.10.443.10">
    <property type="entry name" value="Intergrase catalytic core"/>
    <property type="match status" value="1"/>
</dbReference>
<protein>
    <submittedName>
        <fullName evidence="3">Site-specific integrase</fullName>
    </submittedName>
</protein>
<evidence type="ECO:0000259" key="2">
    <source>
        <dbReference type="PROSITE" id="PS51898"/>
    </source>
</evidence>
<evidence type="ECO:0000313" key="3">
    <source>
        <dbReference type="EMBL" id="MDX8420166.1"/>
    </source>
</evidence>
<dbReference type="PROSITE" id="PS51898">
    <property type="entry name" value="TYR_RECOMBINASE"/>
    <property type="match status" value="1"/>
</dbReference>
<sequence>MPRTIEEIRSGINRKFRVRELDSSGSQISCYEVWCTLKTLKENGFTYVFLFDKDGNLNETVYRYINYRMQSGSANYRKQLGSTLKQLYEFSACIQKDIKDFTYQDFVYYQQFLRGYSNSNSANGIYMYEVKSNSAIKMNLLHVRHFLACQHYPNVEYVGRLYDEQNGTSGSANLDCPMFISYAEMLAIHDYLNHDHSINALTRAEYRALYDLEYFSGLRNGEAFGLTLQDVVMTYNSDGEPVYKAIIRNRVSDSPRQCAKRLMKVTNPRAYHSREYRSKKHSGYQEVLLREDVYREIMDYFDMCMGKFHRLGLKPAAADNVKDDGEENYYIFNNAHKNTPLDYKTFREYTRKMFKALGIPVDTGSREHNLLHRFRHGFCMYLLFVKKMPAEQVIIFSRHASVESLLPYMNPTEEMLEELYRAVWEGDAQNES</sequence>